<sequence>MSMTNKPTCWRAAAQAVPKQPSITADRPILELIKRFSKGLTAPHFCPARPNNPQ</sequence>
<comment type="caution">
    <text evidence="1">The sequence shown here is derived from an EMBL/GenBank/DDBJ whole genome shotgun (WGS) entry which is preliminary data.</text>
</comment>
<evidence type="ECO:0000313" key="2">
    <source>
        <dbReference type="Proteomes" id="UP000237580"/>
    </source>
</evidence>
<dbReference type="AlphaFoldDB" id="A0AB38EH14"/>
<protein>
    <submittedName>
        <fullName evidence="1">Uncharacterized protein</fullName>
    </submittedName>
</protein>
<name>A0AB38EH14_9PSED</name>
<proteinExistence type="predicted"/>
<gene>
    <name evidence="1" type="ORF">NCPPB2254_03614</name>
</gene>
<organism evidence="1 2">
    <name type="scientific">Pseudomonas syringae pv. persicae</name>
    <dbReference type="NCBI Taxonomy" id="237306"/>
    <lineage>
        <taxon>Bacteria</taxon>
        <taxon>Pseudomonadati</taxon>
        <taxon>Pseudomonadota</taxon>
        <taxon>Gammaproteobacteria</taxon>
        <taxon>Pseudomonadales</taxon>
        <taxon>Pseudomonadaceae</taxon>
        <taxon>Pseudomonas</taxon>
    </lineage>
</organism>
<evidence type="ECO:0000313" key="1">
    <source>
        <dbReference type="EMBL" id="SOQ11902.1"/>
    </source>
</evidence>
<dbReference type="EMBL" id="ODAM01000094">
    <property type="protein sequence ID" value="SOQ11902.1"/>
    <property type="molecule type" value="Genomic_DNA"/>
</dbReference>
<dbReference type="Proteomes" id="UP000237580">
    <property type="component" value="Unassembled WGS sequence"/>
</dbReference>
<accession>A0AB38EH14</accession>
<reference evidence="1 2" key="1">
    <citation type="submission" date="2017-11" db="EMBL/GenBank/DDBJ databases">
        <authorList>
            <person name="Blom J."/>
        </authorList>
    </citation>
    <scope>NUCLEOTIDE SEQUENCE [LARGE SCALE GENOMIC DNA]</scope>
    <source>
        <strain evidence="1">NCPPB 2254</strain>
    </source>
</reference>